<accession>A0AC34FMG6</accession>
<protein>
    <submittedName>
        <fullName evidence="2">Major sperm protein</fullName>
    </submittedName>
</protein>
<dbReference type="WBParaSite" id="ES5_v2.g18610.t1">
    <property type="protein sequence ID" value="ES5_v2.g18610.t1"/>
    <property type="gene ID" value="ES5_v2.g18610"/>
</dbReference>
<proteinExistence type="predicted"/>
<sequence length="253" mass="28264">MTDFGLKLEPAERVVIANKKLGEEPANTTLKIKNNGKDRYAFKVKCTNTKAFGVKPATGILCSGEEKSIAISLIGDKFLLESDVDFVSIYFFKVPQHSRFDFQFPSSLRKVMRYFFCGNKEEPIAVEQVYVEVEKEKDYGSLDSLLDEKDINTAKMPPSDPIFDEKYEKSLENGNDNALKKIKKKPRAVNVNNIKKQDKVASFNSVQKTQSSSSSKNNFAKVQIGSSRIDSSLKIDATLKSSSSEESSSKKKG</sequence>
<dbReference type="Proteomes" id="UP000887579">
    <property type="component" value="Unplaced"/>
</dbReference>
<name>A0AC34FMG6_9BILA</name>
<reference evidence="2" key="1">
    <citation type="submission" date="2022-11" db="UniProtKB">
        <authorList>
            <consortium name="WormBaseParasite"/>
        </authorList>
    </citation>
    <scope>IDENTIFICATION</scope>
</reference>
<evidence type="ECO:0000313" key="1">
    <source>
        <dbReference type="Proteomes" id="UP000887579"/>
    </source>
</evidence>
<evidence type="ECO:0000313" key="2">
    <source>
        <dbReference type="WBParaSite" id="ES5_v2.g18610.t1"/>
    </source>
</evidence>
<organism evidence="1 2">
    <name type="scientific">Panagrolaimus sp. ES5</name>
    <dbReference type="NCBI Taxonomy" id="591445"/>
    <lineage>
        <taxon>Eukaryota</taxon>
        <taxon>Metazoa</taxon>
        <taxon>Ecdysozoa</taxon>
        <taxon>Nematoda</taxon>
        <taxon>Chromadorea</taxon>
        <taxon>Rhabditida</taxon>
        <taxon>Tylenchina</taxon>
        <taxon>Panagrolaimomorpha</taxon>
        <taxon>Panagrolaimoidea</taxon>
        <taxon>Panagrolaimidae</taxon>
        <taxon>Panagrolaimus</taxon>
    </lineage>
</organism>